<keyword evidence="1" id="KW-0732">Signal</keyword>
<proteinExistence type="predicted"/>
<dbReference type="Pfam" id="PF04402">
    <property type="entry name" value="SIMPL"/>
    <property type="match status" value="1"/>
</dbReference>
<feature type="signal peptide" evidence="1">
    <location>
        <begin position="1"/>
        <end position="19"/>
    </location>
</feature>
<evidence type="ECO:0000256" key="1">
    <source>
        <dbReference type="SAM" id="SignalP"/>
    </source>
</evidence>
<gene>
    <name evidence="2" type="ORF">SAMN02745887_00658</name>
</gene>
<reference evidence="2 3" key="1">
    <citation type="submission" date="2016-11" db="EMBL/GenBank/DDBJ databases">
        <authorList>
            <person name="Jaros S."/>
            <person name="Januszkiewicz K."/>
            <person name="Wedrychowicz H."/>
        </authorList>
    </citation>
    <scope>NUCLEOTIDE SEQUENCE [LARGE SCALE GENOMIC DNA]</scope>
    <source>
        <strain evidence="2 3">DSM 18899</strain>
    </source>
</reference>
<dbReference type="EMBL" id="FPKR01000002">
    <property type="protein sequence ID" value="SFZ72535.1"/>
    <property type="molecule type" value="Genomic_DNA"/>
</dbReference>
<evidence type="ECO:0000313" key="2">
    <source>
        <dbReference type="EMBL" id="SFZ72535.1"/>
    </source>
</evidence>
<feature type="chain" id="PRO_5012905160" evidence="1">
    <location>
        <begin position="20"/>
        <end position="230"/>
    </location>
</feature>
<dbReference type="Proteomes" id="UP000186513">
    <property type="component" value="Unassembled WGS sequence"/>
</dbReference>
<organism evidence="2 3">
    <name type="scientific">Chitinimonas taiwanensis DSM 18899</name>
    <dbReference type="NCBI Taxonomy" id="1121279"/>
    <lineage>
        <taxon>Bacteria</taxon>
        <taxon>Pseudomonadati</taxon>
        <taxon>Pseudomonadota</taxon>
        <taxon>Betaproteobacteria</taxon>
        <taxon>Neisseriales</taxon>
        <taxon>Chitinibacteraceae</taxon>
        <taxon>Chitinimonas</taxon>
    </lineage>
</organism>
<dbReference type="RefSeq" id="WP_072427196.1">
    <property type="nucleotide sequence ID" value="NZ_FPKR01000002.1"/>
</dbReference>
<dbReference type="STRING" id="1121279.SAMN02745887_00658"/>
<protein>
    <submittedName>
        <fullName evidence="2">Predicted secreted protein</fullName>
    </submittedName>
</protein>
<keyword evidence="3" id="KW-1185">Reference proteome</keyword>
<dbReference type="Gene3D" id="3.30.70.2970">
    <property type="entry name" value="Protein of unknown function (DUF541), domain 2"/>
    <property type="match status" value="1"/>
</dbReference>
<dbReference type="InterPro" id="IPR007497">
    <property type="entry name" value="SIMPL/DUF541"/>
</dbReference>
<dbReference type="PANTHER" id="PTHR34387">
    <property type="entry name" value="SLR1258 PROTEIN"/>
    <property type="match status" value="1"/>
</dbReference>
<dbReference type="PANTHER" id="PTHR34387:SF1">
    <property type="entry name" value="PERIPLASMIC IMMUNOGENIC PROTEIN"/>
    <property type="match status" value="1"/>
</dbReference>
<dbReference type="GO" id="GO:0006974">
    <property type="term" value="P:DNA damage response"/>
    <property type="evidence" value="ECO:0007669"/>
    <property type="project" value="TreeGrafter"/>
</dbReference>
<dbReference type="Gene3D" id="3.30.110.170">
    <property type="entry name" value="Protein of unknown function (DUF541), domain 1"/>
    <property type="match status" value="1"/>
</dbReference>
<dbReference type="AlphaFoldDB" id="A0A1K2H7I3"/>
<evidence type="ECO:0000313" key="3">
    <source>
        <dbReference type="Proteomes" id="UP000186513"/>
    </source>
</evidence>
<name>A0A1K2H7I3_9NEIS</name>
<dbReference type="InterPro" id="IPR052022">
    <property type="entry name" value="26kDa_periplasmic_antigen"/>
</dbReference>
<accession>A0A1K2H7I3</accession>
<dbReference type="OrthoDB" id="7062395at2"/>
<sequence>MKKLARLTALALLASSAFASEAVLFNVVSLQAEARREVPNDLAQASLYVEFSDANAAQLSDKLNRALSDGLKAAKAYPTVKAANGGNSVYPLYGKNNKAEGWRGRAEVRLESTDFKALAELVGKLQSTMQLGGMSFGVSPATMEKAETELIDEAVRAFRSRAEVVKQSVGGKGYKLVNLSVNTQGGYAPPPIMRAKAGFARAEAMDVAAPPMEAGQSQVTVGVAGSIQVE</sequence>